<evidence type="ECO:0000313" key="5">
    <source>
        <dbReference type="Proteomes" id="UP000007110"/>
    </source>
</evidence>
<dbReference type="KEGG" id="spu:582144"/>
<dbReference type="Gene3D" id="1.10.640.10">
    <property type="entry name" value="Haem peroxidase domain superfamily, animal type"/>
    <property type="match status" value="1"/>
</dbReference>
<dbReference type="PANTHER" id="PTHR11475:SF143">
    <property type="entry name" value="PUTATIVE-RELATED"/>
    <property type="match status" value="1"/>
</dbReference>
<feature type="compositionally biased region" description="Basic and acidic residues" evidence="2">
    <location>
        <begin position="103"/>
        <end position="122"/>
    </location>
</feature>
<keyword evidence="3" id="KW-0732">Signal</keyword>
<accession>A0A7M7RH07</accession>
<evidence type="ECO:0000313" key="4">
    <source>
        <dbReference type="EnsemblMetazoa" id="XP_787204"/>
    </source>
</evidence>
<feature type="binding site" description="axial binding residue" evidence="1">
    <location>
        <position position="557"/>
    </location>
    <ligand>
        <name>heme b</name>
        <dbReference type="ChEBI" id="CHEBI:60344"/>
    </ligand>
    <ligandPart>
        <name>Fe</name>
        <dbReference type="ChEBI" id="CHEBI:18248"/>
    </ligandPart>
</feature>
<dbReference type="CDD" id="cd09823">
    <property type="entry name" value="peroxinectin_like"/>
    <property type="match status" value="1"/>
</dbReference>
<proteinExistence type="predicted"/>
<keyword evidence="5" id="KW-1185">Reference proteome</keyword>
<feature type="region of interest" description="Disordered" evidence="2">
    <location>
        <begin position="274"/>
        <end position="293"/>
    </location>
</feature>
<dbReference type="PROSITE" id="PS50292">
    <property type="entry name" value="PEROXIDASE_3"/>
    <property type="match status" value="1"/>
</dbReference>
<dbReference type="InParanoid" id="A0A7M7RH07"/>
<dbReference type="InterPro" id="IPR019791">
    <property type="entry name" value="Haem_peroxidase_animal"/>
</dbReference>
<dbReference type="PANTHER" id="PTHR11475">
    <property type="entry name" value="OXIDASE/PEROXIDASE"/>
    <property type="match status" value="1"/>
</dbReference>
<dbReference type="Proteomes" id="UP000007110">
    <property type="component" value="Unassembled WGS sequence"/>
</dbReference>
<dbReference type="GO" id="GO:0006979">
    <property type="term" value="P:response to oxidative stress"/>
    <property type="evidence" value="ECO:0007669"/>
    <property type="project" value="InterPro"/>
</dbReference>
<dbReference type="OMA" id="CFEVPRT"/>
<dbReference type="EnsemblMetazoa" id="XM_782111">
    <property type="protein sequence ID" value="XP_787204"/>
    <property type="gene ID" value="LOC582144"/>
</dbReference>
<keyword evidence="1" id="KW-0479">Metal-binding</keyword>
<keyword evidence="1" id="KW-0408">Iron</keyword>
<evidence type="ECO:0008006" key="6">
    <source>
        <dbReference type="Google" id="ProtNLM"/>
    </source>
</evidence>
<dbReference type="FunFam" id="1.10.640.10:FF:000051">
    <property type="entry name" value="Peroxinectin, putative"/>
    <property type="match status" value="1"/>
</dbReference>
<evidence type="ECO:0000256" key="1">
    <source>
        <dbReference type="PIRSR" id="PIRSR619791-2"/>
    </source>
</evidence>
<feature type="signal peptide" evidence="3">
    <location>
        <begin position="1"/>
        <end position="26"/>
    </location>
</feature>
<organism evidence="4 5">
    <name type="scientific">Strongylocentrotus purpuratus</name>
    <name type="common">Purple sea urchin</name>
    <dbReference type="NCBI Taxonomy" id="7668"/>
    <lineage>
        <taxon>Eukaryota</taxon>
        <taxon>Metazoa</taxon>
        <taxon>Echinodermata</taxon>
        <taxon>Eleutherozoa</taxon>
        <taxon>Echinozoa</taxon>
        <taxon>Echinoidea</taxon>
        <taxon>Euechinoidea</taxon>
        <taxon>Echinacea</taxon>
        <taxon>Camarodonta</taxon>
        <taxon>Echinidea</taxon>
        <taxon>Strongylocentrotidae</taxon>
        <taxon>Strongylocentrotus</taxon>
    </lineage>
</organism>
<dbReference type="AlphaFoldDB" id="A0A7M7RH07"/>
<dbReference type="GO" id="GO:0020037">
    <property type="term" value="F:heme binding"/>
    <property type="evidence" value="ECO:0007669"/>
    <property type="project" value="InterPro"/>
</dbReference>
<evidence type="ECO:0000256" key="2">
    <source>
        <dbReference type="SAM" id="MobiDB-lite"/>
    </source>
</evidence>
<dbReference type="SUPFAM" id="SSF48113">
    <property type="entry name" value="Heme-dependent peroxidases"/>
    <property type="match status" value="1"/>
</dbReference>
<name>A0A7M7RH07_STRPU</name>
<dbReference type="GeneID" id="582144"/>
<reference evidence="5" key="1">
    <citation type="submission" date="2015-02" db="EMBL/GenBank/DDBJ databases">
        <title>Genome sequencing for Strongylocentrotus purpuratus.</title>
        <authorList>
            <person name="Murali S."/>
            <person name="Liu Y."/>
            <person name="Vee V."/>
            <person name="English A."/>
            <person name="Wang M."/>
            <person name="Skinner E."/>
            <person name="Han Y."/>
            <person name="Muzny D.M."/>
            <person name="Worley K.C."/>
            <person name="Gibbs R.A."/>
        </authorList>
    </citation>
    <scope>NUCLEOTIDE SEQUENCE</scope>
</reference>
<dbReference type="Pfam" id="PF03098">
    <property type="entry name" value="An_peroxidase"/>
    <property type="match status" value="1"/>
</dbReference>
<dbReference type="GO" id="GO:0046872">
    <property type="term" value="F:metal ion binding"/>
    <property type="evidence" value="ECO:0007669"/>
    <property type="project" value="UniProtKB-KW"/>
</dbReference>
<evidence type="ECO:0000256" key="3">
    <source>
        <dbReference type="SAM" id="SignalP"/>
    </source>
</evidence>
<reference evidence="4" key="2">
    <citation type="submission" date="2021-01" db="UniProtKB">
        <authorList>
            <consortium name="EnsemblMetazoa"/>
        </authorList>
    </citation>
    <scope>IDENTIFICATION</scope>
</reference>
<dbReference type="OrthoDB" id="823504at2759"/>
<dbReference type="RefSeq" id="XP_787204.4">
    <property type="nucleotide sequence ID" value="XM_782111.5"/>
</dbReference>
<protein>
    <recommendedName>
        <fullName evidence="6">Peroxidase</fullName>
    </recommendedName>
</protein>
<sequence>MAGRAHFILLVSFLAVLCCVFEQTTAQDAQLEEIILQVEKRSVARNDEYYAEDENLEDVADRWSLEPMDLLLQFNSRKRRDAIKKRNIKAANAPGAAALVDDGLERGERSRRQADGELTKEEERLQKEALKEEKRLQKAERKRLRIEYRERRRAQRRARKLLRKLAKQRRKEERIQKRLDRQEFVKAIRTGNEAVLERMLNIDIDMQINMNDICEHSTHHGYADVTCDRRATYRTMNGSCNNLEHTSWGSSLEPLVRWLPANYSGHGSFLPRNYHSSPREESTSFADADDGSKDKAQSGVSILIMHWGQFTDHDITHTPAAHEPCDCGTLNSSCFPLQVPGNDPVFKDRVCFEVPRTLAHCGDSKAREQFNEITAMIDASNVYGSTEGEVEYLRFRSVPGLTSKELAIGSGRLRVQEFPEDENRGALLPHHQEESGNCFGEDKKLGIVCGEAGDFRANEQPGLTSLHTIFVRLHNEIAEGLKSRNPGWARNSDRVFEEARKIVGATMQAITYNEYLPTLLGKAEYKKYIGLRYSGYDSSINPSISNVFATSGFRQGHSAVDDSLYRYQVNAEGDDIPLEPLPIAKAFFNAFYMYDVANGGIDGFMQGMIRQTARKIDRFFSQTLLNQLFVNPDESDDATGLDLLSLNILRGRDNGIQPYYRWRKYCGLSPITKWSDLKKIMTADTIAKLKKTYGNENADVQLIDPFVGFVAEKPANKDGTLGPTLSCIIGRQFKSLREGDRFFYLNPKGPQAFTKAQRDVIDKMTMARVLCQTLDNPVTFQKNVFKLADHRTNPKADCFAYKSIPKFDLDPWCVNANKCVRKESGL</sequence>
<dbReference type="InterPro" id="IPR037120">
    <property type="entry name" value="Haem_peroxidase_sf_animal"/>
</dbReference>
<dbReference type="PRINTS" id="PR00457">
    <property type="entry name" value="ANPEROXIDASE"/>
</dbReference>
<feature type="region of interest" description="Disordered" evidence="2">
    <location>
        <begin position="99"/>
        <end position="122"/>
    </location>
</feature>
<feature type="chain" id="PRO_5029899241" description="Peroxidase" evidence="3">
    <location>
        <begin position="27"/>
        <end position="826"/>
    </location>
</feature>
<dbReference type="GO" id="GO:0004601">
    <property type="term" value="F:peroxidase activity"/>
    <property type="evidence" value="ECO:0000318"/>
    <property type="project" value="GO_Central"/>
</dbReference>
<dbReference type="InterPro" id="IPR010255">
    <property type="entry name" value="Haem_peroxidase_sf"/>
</dbReference>
<keyword evidence="1" id="KW-0349">Heme</keyword>